<evidence type="ECO:0000313" key="5">
    <source>
        <dbReference type="EnsemblPlants" id="OGLUM10G10400.1"/>
    </source>
</evidence>
<dbReference type="CDD" id="cd00121">
    <property type="entry name" value="MATH"/>
    <property type="match status" value="2"/>
</dbReference>
<feature type="domain" description="BTB" evidence="3">
    <location>
        <begin position="674"/>
        <end position="748"/>
    </location>
</feature>
<comment type="pathway">
    <text evidence="1">Protein modification; protein ubiquitination.</text>
</comment>
<feature type="domain" description="MATH" evidence="4">
    <location>
        <begin position="500"/>
        <end position="633"/>
    </location>
</feature>
<dbReference type="Pfam" id="PF24570">
    <property type="entry name" value="BACK_BPM_SPOP"/>
    <property type="match status" value="2"/>
</dbReference>
<accession>A0A0E0BAQ8</accession>
<evidence type="ECO:0000259" key="4">
    <source>
        <dbReference type="PROSITE" id="PS50144"/>
    </source>
</evidence>
<dbReference type="InterPro" id="IPR011333">
    <property type="entry name" value="SKP1/BTB/POZ_sf"/>
</dbReference>
<dbReference type="InterPro" id="IPR002083">
    <property type="entry name" value="MATH/TRAF_dom"/>
</dbReference>
<dbReference type="InterPro" id="IPR045005">
    <property type="entry name" value="BPM1-6"/>
</dbReference>
<dbReference type="SUPFAM" id="SSF49599">
    <property type="entry name" value="TRAF domain-like"/>
    <property type="match status" value="2"/>
</dbReference>
<dbReference type="PANTHER" id="PTHR26379:SF215">
    <property type="entry name" value="BTB DOMAIN-CONTAINING PROTEIN"/>
    <property type="match status" value="1"/>
</dbReference>
<evidence type="ECO:0000256" key="1">
    <source>
        <dbReference type="ARBA" id="ARBA00004906"/>
    </source>
</evidence>
<reference evidence="5" key="1">
    <citation type="submission" date="2015-04" db="UniProtKB">
        <authorList>
            <consortium name="EnsemblPlants"/>
        </authorList>
    </citation>
    <scope>IDENTIFICATION</scope>
</reference>
<dbReference type="STRING" id="40148.A0A0E0BAQ8"/>
<dbReference type="Gene3D" id="6.10.250.3030">
    <property type="match status" value="2"/>
</dbReference>
<dbReference type="PANTHER" id="PTHR26379">
    <property type="entry name" value="BTB/POZ AND MATH DOMAIN-CONTAINING PROTEIN 1"/>
    <property type="match status" value="1"/>
</dbReference>
<dbReference type="SMART" id="SM00061">
    <property type="entry name" value="MATH"/>
    <property type="match status" value="1"/>
</dbReference>
<dbReference type="Gramene" id="OGLUM10G10400.1">
    <property type="protein sequence ID" value="OGLUM10G10400.1"/>
    <property type="gene ID" value="OGLUM10G10400"/>
</dbReference>
<keyword evidence="6" id="KW-1185">Reference proteome</keyword>
<dbReference type="Gene3D" id="3.30.710.10">
    <property type="entry name" value="Potassium Channel Kv1.1, Chain A"/>
    <property type="match status" value="3"/>
</dbReference>
<comment type="similarity">
    <text evidence="2">Belongs to the Tdpoz family.</text>
</comment>
<feature type="domain" description="BTB" evidence="3">
    <location>
        <begin position="167"/>
        <end position="236"/>
    </location>
</feature>
<evidence type="ECO:0000256" key="2">
    <source>
        <dbReference type="ARBA" id="ARBA00010846"/>
    </source>
</evidence>
<dbReference type="AlphaFoldDB" id="A0A0E0BAQ8"/>
<reference evidence="5" key="2">
    <citation type="submission" date="2018-05" db="EMBL/GenBank/DDBJ databases">
        <title>OgluRS3 (Oryza glumaepatula Reference Sequence Version 3).</title>
        <authorList>
            <person name="Zhang J."/>
            <person name="Kudrna D."/>
            <person name="Lee S."/>
            <person name="Talag J."/>
            <person name="Welchert J."/>
            <person name="Wing R.A."/>
        </authorList>
    </citation>
    <scope>NUCLEOTIDE SEQUENCE [LARGE SCALE GENOMIC DNA]</scope>
</reference>
<protein>
    <recommendedName>
        <fullName evidence="7">BTB/POZ domain containing protein</fullName>
    </recommendedName>
</protein>
<sequence>MPPPTTAPLSASSAIVAGAVNGHHVLRIDGYSHTKNTVRNGQHVRSCMFRAAGRSWIVYYYPNGYTAESADFISLYAELQDGVLTTAQFTRLLRRGVQHVGGERFIRRDQLEQSEYVRDDRLAIRFDVAVMDKLRTTEEIAGGGGGAVPPSEMSRQFADLLASGDGADVEFRVGGETVAAHRAVLAARSRVFRAELFGPMKEGVAANGTIQVDDMDAEVFRSLLHFVYTDSLPPEMGTPREGAAMAQHLIVAADRLKLICEERLCEHIGVATAATTLELAERHHCHGLKRACMEFLSSPTNLKAVMETDGFEQLSCPAVLKELMAKALALLRFIYTDAPPELDEEDDDFSMAWLLVAADRYNVERLKMICENELCKRIDGNNFEATLALAEQHHCSCPWFNLSFSAFVSEGADIPKFRKFRKFRSHPRSDAAPMTSGKVGSNAGARMELGIHYSGMRKQEEDGTTEEYKNPFVDMSPTMPMTMTADEPTTASAIVAGVATGHHVLRIDGYSRTKNVVPNGQFITSRSFRAAGHSWHVFYYPNGFDDESIEYISLYLLLEDAATATTATTTTVQFTVTLLDKDGRQVPSQKANSGVFTYSSEIQKYGFTQFISRDELEQSEHLDGDRFALRFDITVVGKFRAEEIAGPVGAPYVAVPPSDMRRHFGDLLASGDGADVEFRVRGAGGEEETVAAHRVVLAARSPVFKAELLAGVPAKDGGGAVIQIDDMDAEVFRSLLHYMYTDSLPPEKGTTREEAAMAQNMIVAADRYSMETLKLMCEDRLRKHIGASSVATMLTFADRHHCHGLRAACTEFLSSPTNLKAAMATDGFGQLSCPTC</sequence>
<dbReference type="InterPro" id="IPR008974">
    <property type="entry name" value="TRAF-like"/>
</dbReference>
<dbReference type="PROSITE" id="PS50144">
    <property type="entry name" value="MATH"/>
    <property type="match status" value="2"/>
</dbReference>
<dbReference type="Pfam" id="PF00651">
    <property type="entry name" value="BTB"/>
    <property type="match status" value="2"/>
</dbReference>
<dbReference type="InterPro" id="IPR000210">
    <property type="entry name" value="BTB/POZ_dom"/>
</dbReference>
<dbReference type="eggNOG" id="KOG1987">
    <property type="taxonomic scope" value="Eukaryota"/>
</dbReference>
<dbReference type="GO" id="GO:0016567">
    <property type="term" value="P:protein ubiquitination"/>
    <property type="evidence" value="ECO:0007669"/>
    <property type="project" value="InterPro"/>
</dbReference>
<dbReference type="SUPFAM" id="SSF54695">
    <property type="entry name" value="POZ domain"/>
    <property type="match status" value="3"/>
</dbReference>
<dbReference type="PROSITE" id="PS50097">
    <property type="entry name" value="BTB"/>
    <property type="match status" value="2"/>
</dbReference>
<dbReference type="HOGENOM" id="CLU_004253_5_1_1"/>
<dbReference type="SMART" id="SM00225">
    <property type="entry name" value="BTB"/>
    <property type="match status" value="2"/>
</dbReference>
<feature type="domain" description="MATH" evidence="4">
    <location>
        <begin position="21"/>
        <end position="128"/>
    </location>
</feature>
<name>A0A0E0BAQ8_9ORYZ</name>
<dbReference type="Proteomes" id="UP000026961">
    <property type="component" value="Chromosome 10"/>
</dbReference>
<dbReference type="InterPro" id="IPR056423">
    <property type="entry name" value="BACK_BPM_SPOP"/>
</dbReference>
<dbReference type="EnsemblPlants" id="OGLUM10G10400.1">
    <property type="protein sequence ID" value="OGLUM10G10400.1"/>
    <property type="gene ID" value="OGLUM10G10400"/>
</dbReference>
<evidence type="ECO:0008006" key="7">
    <source>
        <dbReference type="Google" id="ProtNLM"/>
    </source>
</evidence>
<proteinExistence type="inferred from homology"/>
<evidence type="ECO:0000259" key="3">
    <source>
        <dbReference type="PROSITE" id="PS50097"/>
    </source>
</evidence>
<organism evidence="5">
    <name type="scientific">Oryza glumipatula</name>
    <dbReference type="NCBI Taxonomy" id="40148"/>
    <lineage>
        <taxon>Eukaryota</taxon>
        <taxon>Viridiplantae</taxon>
        <taxon>Streptophyta</taxon>
        <taxon>Embryophyta</taxon>
        <taxon>Tracheophyta</taxon>
        <taxon>Spermatophyta</taxon>
        <taxon>Magnoliopsida</taxon>
        <taxon>Liliopsida</taxon>
        <taxon>Poales</taxon>
        <taxon>Poaceae</taxon>
        <taxon>BOP clade</taxon>
        <taxon>Oryzoideae</taxon>
        <taxon>Oryzeae</taxon>
        <taxon>Oryzinae</taxon>
        <taxon>Oryza</taxon>
    </lineage>
</organism>
<evidence type="ECO:0000313" key="6">
    <source>
        <dbReference type="Proteomes" id="UP000026961"/>
    </source>
</evidence>
<dbReference type="Pfam" id="PF22486">
    <property type="entry name" value="MATH_2"/>
    <property type="match status" value="2"/>
</dbReference>
<dbReference type="Gene3D" id="2.60.210.10">
    <property type="entry name" value="Apoptosis, Tumor Necrosis Factor Receptor Associated Protein 2, Chain A"/>
    <property type="match status" value="2"/>
</dbReference>